<sequence>MARLFKKERKLAVEGKGKTRKEEGEGKMEPLLEKPMLTKATASRLKGGRVERKGLVDRVIGRKRGEQNEEKRKGLPD</sequence>
<accession>A0A061DVG6</accession>
<dbReference type="Proteomes" id="UP000026915">
    <property type="component" value="Chromosome 1"/>
</dbReference>
<feature type="region of interest" description="Disordered" evidence="1">
    <location>
        <begin position="1"/>
        <end position="47"/>
    </location>
</feature>
<keyword evidence="3" id="KW-1185">Reference proteome</keyword>
<name>A0A061DVG6_THECC</name>
<reference evidence="2 3" key="1">
    <citation type="journal article" date="2013" name="Genome Biol.">
        <title>The genome sequence of the most widely cultivated cacao type and its use to identify candidate genes regulating pod color.</title>
        <authorList>
            <person name="Motamayor J.C."/>
            <person name="Mockaitis K."/>
            <person name="Schmutz J."/>
            <person name="Haiminen N."/>
            <person name="Iii D.L."/>
            <person name="Cornejo O."/>
            <person name="Findley S.D."/>
            <person name="Zheng P."/>
            <person name="Utro F."/>
            <person name="Royaert S."/>
            <person name="Saski C."/>
            <person name="Jenkins J."/>
            <person name="Podicheti R."/>
            <person name="Zhao M."/>
            <person name="Scheffler B.E."/>
            <person name="Stack J.C."/>
            <person name="Feltus F.A."/>
            <person name="Mustiga G.M."/>
            <person name="Amores F."/>
            <person name="Phillips W."/>
            <person name="Marelli J.P."/>
            <person name="May G.D."/>
            <person name="Shapiro H."/>
            <person name="Ma J."/>
            <person name="Bustamante C.D."/>
            <person name="Schnell R.J."/>
            <person name="Main D."/>
            <person name="Gilbert D."/>
            <person name="Parida L."/>
            <person name="Kuhn D.N."/>
        </authorList>
    </citation>
    <scope>NUCLEOTIDE SEQUENCE [LARGE SCALE GENOMIC DNA]</scope>
    <source>
        <strain evidence="3">cv. Matina 1-6</strain>
    </source>
</reference>
<evidence type="ECO:0000313" key="2">
    <source>
        <dbReference type="EMBL" id="EOX96779.1"/>
    </source>
</evidence>
<dbReference type="InParanoid" id="A0A061DVG6"/>
<evidence type="ECO:0000256" key="1">
    <source>
        <dbReference type="SAM" id="MobiDB-lite"/>
    </source>
</evidence>
<feature type="compositionally biased region" description="Basic and acidic residues" evidence="1">
    <location>
        <begin position="10"/>
        <end position="32"/>
    </location>
</feature>
<proteinExistence type="predicted"/>
<organism evidence="2 3">
    <name type="scientific">Theobroma cacao</name>
    <name type="common">Cacao</name>
    <name type="synonym">Cocoa</name>
    <dbReference type="NCBI Taxonomy" id="3641"/>
    <lineage>
        <taxon>Eukaryota</taxon>
        <taxon>Viridiplantae</taxon>
        <taxon>Streptophyta</taxon>
        <taxon>Embryophyta</taxon>
        <taxon>Tracheophyta</taxon>
        <taxon>Spermatophyta</taxon>
        <taxon>Magnoliopsida</taxon>
        <taxon>eudicotyledons</taxon>
        <taxon>Gunneridae</taxon>
        <taxon>Pentapetalae</taxon>
        <taxon>rosids</taxon>
        <taxon>malvids</taxon>
        <taxon>Malvales</taxon>
        <taxon>Malvaceae</taxon>
        <taxon>Byttnerioideae</taxon>
        <taxon>Theobroma</taxon>
    </lineage>
</organism>
<dbReference type="HOGENOM" id="CLU_2643004_0_0_1"/>
<gene>
    <name evidence="2" type="ORF">TCM_005950</name>
</gene>
<protein>
    <submittedName>
        <fullName evidence="2">Uncharacterized protein</fullName>
    </submittedName>
</protein>
<dbReference type="EMBL" id="CM001879">
    <property type="protein sequence ID" value="EOX96779.1"/>
    <property type="molecule type" value="Genomic_DNA"/>
</dbReference>
<dbReference type="AlphaFoldDB" id="A0A061DVG6"/>
<dbReference type="Gramene" id="EOX96779">
    <property type="protein sequence ID" value="EOX96779"/>
    <property type="gene ID" value="TCM_005950"/>
</dbReference>
<evidence type="ECO:0000313" key="3">
    <source>
        <dbReference type="Proteomes" id="UP000026915"/>
    </source>
</evidence>
<feature type="region of interest" description="Disordered" evidence="1">
    <location>
        <begin position="58"/>
        <end position="77"/>
    </location>
</feature>